<dbReference type="RefSeq" id="WP_167924583.1">
    <property type="nucleotide sequence ID" value="NZ_JAATVY010000004.1"/>
</dbReference>
<name>A0ABX0XWC1_9ACTN</name>
<accession>A0ABX0XWC1</accession>
<dbReference type="EMBL" id="JAATVY010000004">
    <property type="protein sequence ID" value="NJC69670.1"/>
    <property type="molecule type" value="Genomic_DNA"/>
</dbReference>
<protein>
    <submittedName>
        <fullName evidence="1">Uncharacterized protein</fullName>
    </submittedName>
</protein>
<proteinExistence type="predicted"/>
<evidence type="ECO:0000313" key="2">
    <source>
        <dbReference type="Proteomes" id="UP000722989"/>
    </source>
</evidence>
<dbReference type="Proteomes" id="UP000722989">
    <property type="component" value="Unassembled WGS sequence"/>
</dbReference>
<reference evidence="1 2" key="1">
    <citation type="submission" date="2020-03" db="EMBL/GenBank/DDBJ databases">
        <title>WGS of the type strain of Planosporangium spp.</title>
        <authorList>
            <person name="Thawai C."/>
        </authorList>
    </citation>
    <scope>NUCLEOTIDE SEQUENCE [LARGE SCALE GENOMIC DNA]</scope>
    <source>
        <strain evidence="1 2">TBRC 5610</strain>
    </source>
</reference>
<keyword evidence="2" id="KW-1185">Reference proteome</keyword>
<evidence type="ECO:0000313" key="1">
    <source>
        <dbReference type="EMBL" id="NJC69670.1"/>
    </source>
</evidence>
<organism evidence="1 2">
    <name type="scientific">Planosporangium thailandense</name>
    <dbReference type="NCBI Taxonomy" id="765197"/>
    <lineage>
        <taxon>Bacteria</taxon>
        <taxon>Bacillati</taxon>
        <taxon>Actinomycetota</taxon>
        <taxon>Actinomycetes</taxon>
        <taxon>Micromonosporales</taxon>
        <taxon>Micromonosporaceae</taxon>
        <taxon>Planosporangium</taxon>
    </lineage>
</organism>
<sequence>MAWTWRYEDVQGQPVDGPHEAFSSQSDAESWLGQTWRDLLADGVVTASLVEEDRVEYRMSLLPREQ</sequence>
<gene>
    <name evidence="1" type="ORF">HC031_08050</name>
</gene>
<comment type="caution">
    <text evidence="1">The sequence shown here is derived from an EMBL/GenBank/DDBJ whole genome shotgun (WGS) entry which is preliminary data.</text>
</comment>